<sequence>VFLGDSITFDGDWEATFSDLGARNRGIGWDTTADVLERLDESLDGPPATVVLMIGTNDLIINVPHAQTVRNVAHILDHIDEVAPDTRIIVQSVLPRTDRYHPLVAPLNEALSRICDERGLEFIDHTERFSGSDGLLNPALHDDGLHPNGEGHRVLVDALQPLLHRT</sequence>
<dbReference type="PANTHER" id="PTHR30383:SF5">
    <property type="entry name" value="SGNH HYDROLASE-TYPE ESTERASE DOMAIN-CONTAINING PROTEIN"/>
    <property type="match status" value="1"/>
</dbReference>
<dbReference type="GO" id="GO:0004622">
    <property type="term" value="F:phosphatidylcholine lysophospholipase activity"/>
    <property type="evidence" value="ECO:0007669"/>
    <property type="project" value="TreeGrafter"/>
</dbReference>
<dbReference type="PANTHER" id="PTHR30383">
    <property type="entry name" value="THIOESTERASE 1/PROTEASE 1/LYSOPHOSPHOLIPASE L1"/>
    <property type="match status" value="1"/>
</dbReference>
<gene>
    <name evidence="2" type="ORF">METZ01_LOCUS336659</name>
</gene>
<dbReference type="Gene3D" id="3.40.50.1110">
    <property type="entry name" value="SGNH hydrolase"/>
    <property type="match status" value="1"/>
</dbReference>
<dbReference type="InterPro" id="IPR013830">
    <property type="entry name" value="SGNH_hydro"/>
</dbReference>
<proteinExistence type="predicted"/>
<dbReference type="EMBL" id="UINC01113884">
    <property type="protein sequence ID" value="SVC83805.1"/>
    <property type="molecule type" value="Genomic_DNA"/>
</dbReference>
<dbReference type="InterPro" id="IPR036514">
    <property type="entry name" value="SGNH_hydro_sf"/>
</dbReference>
<organism evidence="2">
    <name type="scientific">marine metagenome</name>
    <dbReference type="NCBI Taxonomy" id="408172"/>
    <lineage>
        <taxon>unclassified sequences</taxon>
        <taxon>metagenomes</taxon>
        <taxon>ecological metagenomes</taxon>
    </lineage>
</organism>
<dbReference type="InterPro" id="IPR051532">
    <property type="entry name" value="Ester_Hydrolysis_Enzymes"/>
</dbReference>
<dbReference type="Pfam" id="PF13472">
    <property type="entry name" value="Lipase_GDSL_2"/>
    <property type="match status" value="1"/>
</dbReference>
<feature type="non-terminal residue" evidence="2">
    <location>
        <position position="1"/>
    </location>
</feature>
<evidence type="ECO:0000313" key="2">
    <source>
        <dbReference type="EMBL" id="SVC83805.1"/>
    </source>
</evidence>
<dbReference type="SUPFAM" id="SSF52266">
    <property type="entry name" value="SGNH hydrolase"/>
    <property type="match status" value="1"/>
</dbReference>
<evidence type="ECO:0000259" key="1">
    <source>
        <dbReference type="Pfam" id="PF13472"/>
    </source>
</evidence>
<dbReference type="AlphaFoldDB" id="A0A382QFY8"/>
<protein>
    <recommendedName>
        <fullName evidence="1">SGNH hydrolase-type esterase domain-containing protein</fullName>
    </recommendedName>
</protein>
<reference evidence="2" key="1">
    <citation type="submission" date="2018-05" db="EMBL/GenBank/DDBJ databases">
        <authorList>
            <person name="Lanie J.A."/>
            <person name="Ng W.-L."/>
            <person name="Kazmierczak K.M."/>
            <person name="Andrzejewski T.M."/>
            <person name="Davidsen T.M."/>
            <person name="Wayne K.J."/>
            <person name="Tettelin H."/>
            <person name="Glass J.I."/>
            <person name="Rusch D."/>
            <person name="Podicherti R."/>
            <person name="Tsui H.-C.T."/>
            <person name="Winkler M.E."/>
        </authorList>
    </citation>
    <scope>NUCLEOTIDE SEQUENCE</scope>
</reference>
<accession>A0A382QFY8</accession>
<name>A0A382QFY8_9ZZZZ</name>
<feature type="domain" description="SGNH hydrolase-type esterase" evidence="1">
    <location>
        <begin position="2"/>
        <end position="154"/>
    </location>
</feature>